<organism evidence="1 2">
    <name type="scientific">Butyrivibrio fibrisolvens</name>
    <dbReference type="NCBI Taxonomy" id="831"/>
    <lineage>
        <taxon>Bacteria</taxon>
        <taxon>Bacillati</taxon>
        <taxon>Bacillota</taxon>
        <taxon>Clostridia</taxon>
        <taxon>Lachnospirales</taxon>
        <taxon>Lachnospiraceae</taxon>
        <taxon>Butyrivibrio</taxon>
    </lineage>
</organism>
<dbReference type="RefSeq" id="WP_110071979.1">
    <property type="nucleotide sequence ID" value="NZ_CM009896.1"/>
</dbReference>
<name>A0A317FXT6_BUTFI</name>
<accession>A0A317FXT6</accession>
<comment type="caution">
    <text evidence="1">The sequence shown here is derived from an EMBL/GenBank/DDBJ whole genome shotgun (WGS) entry which is preliminary data.</text>
</comment>
<dbReference type="EMBL" id="NXNG01000001">
    <property type="protein sequence ID" value="PWT26039.1"/>
    <property type="molecule type" value="Genomic_DNA"/>
</dbReference>
<proteinExistence type="predicted"/>
<evidence type="ECO:0000313" key="1">
    <source>
        <dbReference type="EMBL" id="PWT26039.1"/>
    </source>
</evidence>
<gene>
    <name evidence="1" type="ORF">CPT75_02365</name>
</gene>
<dbReference type="AlphaFoldDB" id="A0A317FXT6"/>
<evidence type="ECO:0000313" key="2">
    <source>
        <dbReference type="Proteomes" id="UP000245488"/>
    </source>
</evidence>
<reference evidence="1 2" key="1">
    <citation type="submission" date="2017-09" db="EMBL/GenBank/DDBJ databases">
        <title>High-quality draft genome sequence of Butyrivibrio fibrisolvens INBov1, isolated from cow rumen.</title>
        <authorList>
            <person name="Rodriguez Hernaez J."/>
            <person name="Rivarola M."/>
            <person name="Paniego N."/>
            <person name="Cravero S."/>
            <person name="Ceron Cucchi M."/>
            <person name="Martinez M.C."/>
        </authorList>
    </citation>
    <scope>NUCLEOTIDE SEQUENCE [LARGE SCALE GENOMIC DNA]</scope>
    <source>
        <strain evidence="1 2">INBov1</strain>
    </source>
</reference>
<keyword evidence="2" id="KW-1185">Reference proteome</keyword>
<dbReference type="Proteomes" id="UP000245488">
    <property type="component" value="Chromosome"/>
</dbReference>
<sequence length="88" mass="10582">MDNKVTPELSQKEKDSLDKQLARLEPKIVDAKHKYEDLVSQYHELYEKRHPEKRDERIKEELFNAYQNSNRSLDQILSFMASEEGNEW</sequence>
<protein>
    <recommendedName>
        <fullName evidence="3">ErpK protein</fullName>
    </recommendedName>
</protein>
<evidence type="ECO:0008006" key="3">
    <source>
        <dbReference type="Google" id="ProtNLM"/>
    </source>
</evidence>